<feature type="region of interest" description="Disordered" evidence="19">
    <location>
        <begin position="323"/>
        <end position="367"/>
    </location>
</feature>
<keyword evidence="9" id="KW-0408">Iron</keyword>
<comment type="catalytic activity">
    <reaction evidence="15">
        <text>2 superoxide + 2 H(+) = H2O2 + O2</text>
        <dbReference type="Rhea" id="RHEA:20696"/>
        <dbReference type="ChEBI" id="CHEBI:15378"/>
        <dbReference type="ChEBI" id="CHEBI:15379"/>
        <dbReference type="ChEBI" id="CHEBI:16240"/>
        <dbReference type="ChEBI" id="CHEBI:18421"/>
        <dbReference type="EC" id="1.15.1.1"/>
    </reaction>
    <physiologicalReaction direction="left-to-right" evidence="15">
        <dbReference type="Rhea" id="RHEA:20697"/>
    </physiologicalReaction>
</comment>
<evidence type="ECO:0000256" key="9">
    <source>
        <dbReference type="ARBA" id="ARBA00023004"/>
    </source>
</evidence>
<evidence type="ECO:0000256" key="4">
    <source>
        <dbReference type="ARBA" id="ARBA00012682"/>
    </source>
</evidence>
<accession>A0A8B9SYD4</accession>
<dbReference type="GO" id="GO:0005737">
    <property type="term" value="C:cytoplasm"/>
    <property type="evidence" value="ECO:0007669"/>
    <property type="project" value="UniProtKB-SubCell"/>
</dbReference>
<sequence length="367" mass="41169">MLPRASSSSLPLTKKKKRQREQEGGVGERRREGESELTFTHWGRGWSCNAFEYFTFGQFPSSQPHAPGLSGGSPRPWAARGALGCNRRLLATGICSELAQAGRQAALTPPAQPPSSHSHRHLFSSRRRSPRTLTRISPSLLSWLPGGSCRRLPMEKVQGEMEIERWERSEEISEAEKKVIQETWSRVYANCEDVGVSVLIRFFVNFPSAKQYFSQFKHMDDTLEMERSLQLRKHAQRVMGAINTVVENLNDPEKVSSVLALVGKAHALKHKVEPVYFKKLTGVLLEVISEAYGNDFTPEAHGAWTKMRTLIYTHVTAAYKEHLPRQAEQEPGRALGLPCMKDRGGGRRRPPPASALEPRRVGSLPLL</sequence>
<dbReference type="PRINTS" id="PR01906">
    <property type="entry name" value="FISHGLOBIN"/>
</dbReference>
<comment type="subcellular location">
    <subcellularLocation>
        <location evidence="2">Cytoplasm</location>
    </subcellularLocation>
    <subcellularLocation>
        <location evidence="1">Nucleus</location>
    </subcellularLocation>
</comment>
<feature type="region of interest" description="Disordered" evidence="19">
    <location>
        <begin position="105"/>
        <end position="130"/>
    </location>
</feature>
<keyword evidence="8" id="KW-0560">Oxidoreductase</keyword>
<evidence type="ECO:0000256" key="19">
    <source>
        <dbReference type="SAM" id="MobiDB-lite"/>
    </source>
</evidence>
<dbReference type="Pfam" id="PF00042">
    <property type="entry name" value="Globin"/>
    <property type="match status" value="1"/>
</dbReference>
<evidence type="ECO:0000256" key="10">
    <source>
        <dbReference type="ARBA" id="ARBA00023242"/>
    </source>
</evidence>
<comment type="catalytic activity">
    <reaction evidence="16">
        <text>Fe(III)-heme b-[protein] + nitric oxide + H2O = Fe(II)-heme b-[protein] + nitrite + 2 H(+)</text>
        <dbReference type="Rhea" id="RHEA:77711"/>
        <dbReference type="Rhea" id="RHEA-COMP:18975"/>
        <dbReference type="Rhea" id="RHEA-COMP:18976"/>
        <dbReference type="ChEBI" id="CHEBI:15377"/>
        <dbReference type="ChEBI" id="CHEBI:15378"/>
        <dbReference type="ChEBI" id="CHEBI:16301"/>
        <dbReference type="ChEBI" id="CHEBI:16480"/>
        <dbReference type="ChEBI" id="CHEBI:55376"/>
        <dbReference type="ChEBI" id="CHEBI:60344"/>
    </reaction>
    <physiologicalReaction direction="right-to-left" evidence="16">
        <dbReference type="Rhea" id="RHEA:77713"/>
    </physiologicalReaction>
</comment>
<evidence type="ECO:0000256" key="12">
    <source>
        <dbReference type="ARBA" id="ARBA00044551"/>
    </source>
</evidence>
<evidence type="ECO:0000256" key="18">
    <source>
        <dbReference type="RuleBase" id="RU000356"/>
    </source>
</evidence>
<feature type="domain" description="Globin" evidence="20">
    <location>
        <begin position="171"/>
        <end position="320"/>
    </location>
</feature>
<feature type="compositionally biased region" description="Low complexity" evidence="19">
    <location>
        <begin position="1"/>
        <end position="12"/>
    </location>
</feature>
<dbReference type="Ensembl" id="ENSAPLT00020013772.1">
    <property type="protein sequence ID" value="ENSAPLP00020012796.1"/>
    <property type="gene ID" value="ENSAPLG00020009387.1"/>
</dbReference>
<evidence type="ECO:0000256" key="6">
    <source>
        <dbReference type="ARBA" id="ARBA00022617"/>
    </source>
</evidence>
<keyword evidence="10" id="KW-0539">Nucleus</keyword>
<keyword evidence="5" id="KW-0963">Cytoplasm</keyword>
<evidence type="ECO:0000256" key="5">
    <source>
        <dbReference type="ARBA" id="ARBA00022490"/>
    </source>
</evidence>
<dbReference type="InterPro" id="IPR013314">
    <property type="entry name" value="Globin_lamprey/hagfish"/>
</dbReference>
<evidence type="ECO:0000256" key="15">
    <source>
        <dbReference type="ARBA" id="ARBA00047393"/>
    </source>
</evidence>
<dbReference type="InterPro" id="IPR012292">
    <property type="entry name" value="Globin/Proto"/>
</dbReference>
<dbReference type="EC" id="1.15.1.1" evidence="4"/>
<evidence type="ECO:0000256" key="11">
    <source>
        <dbReference type="ARBA" id="ARBA00044448"/>
    </source>
</evidence>
<proteinExistence type="inferred from homology"/>
<protein>
    <recommendedName>
        <fullName evidence="4">superoxide dismutase</fullName>
        <ecNumber evidence="4">1.15.1.1</ecNumber>
    </recommendedName>
    <alternativeName>
        <fullName evidence="12">Nitrite reductase CYGB</fullName>
    </alternativeName>
    <alternativeName>
        <fullName evidence="14">Pseudoperoxidase CYGB</fullName>
    </alternativeName>
    <alternativeName>
        <fullName evidence="13">Superoxide dismutase CYGB</fullName>
    </alternativeName>
</protein>
<dbReference type="Gene3D" id="1.10.490.10">
    <property type="entry name" value="Globins"/>
    <property type="match status" value="1"/>
</dbReference>
<dbReference type="PANTHER" id="PTHR46783">
    <property type="entry name" value="CYTOGLOBIN"/>
    <property type="match status" value="1"/>
</dbReference>
<dbReference type="PROSITE" id="PS01033">
    <property type="entry name" value="GLOBIN"/>
    <property type="match status" value="1"/>
</dbReference>
<dbReference type="GO" id="GO:0005634">
    <property type="term" value="C:nucleus"/>
    <property type="evidence" value="ECO:0007669"/>
    <property type="project" value="UniProtKB-SubCell"/>
</dbReference>
<dbReference type="Proteomes" id="UP000694400">
    <property type="component" value="Chromosome 18"/>
</dbReference>
<keyword evidence="7" id="KW-0479">Metal-binding</keyword>
<dbReference type="FunFam" id="1.10.490.10:FF:000005">
    <property type="entry name" value="Cytoglobin"/>
    <property type="match status" value="1"/>
</dbReference>
<organism evidence="21 22">
    <name type="scientific">Anas platyrhynchos</name>
    <name type="common">Mallard</name>
    <name type="synonym">Anas boschas</name>
    <dbReference type="NCBI Taxonomy" id="8839"/>
    <lineage>
        <taxon>Eukaryota</taxon>
        <taxon>Metazoa</taxon>
        <taxon>Chordata</taxon>
        <taxon>Craniata</taxon>
        <taxon>Vertebrata</taxon>
        <taxon>Euteleostomi</taxon>
        <taxon>Archelosauria</taxon>
        <taxon>Archosauria</taxon>
        <taxon>Dinosauria</taxon>
        <taxon>Saurischia</taxon>
        <taxon>Theropoda</taxon>
        <taxon>Coelurosauria</taxon>
        <taxon>Aves</taxon>
        <taxon>Neognathae</taxon>
        <taxon>Galloanserae</taxon>
        <taxon>Anseriformes</taxon>
        <taxon>Anatidae</taxon>
        <taxon>Anatinae</taxon>
        <taxon>Anas</taxon>
    </lineage>
</organism>
<evidence type="ECO:0000256" key="7">
    <source>
        <dbReference type="ARBA" id="ARBA00022723"/>
    </source>
</evidence>
<dbReference type="GO" id="GO:0005344">
    <property type="term" value="F:oxygen carrier activity"/>
    <property type="evidence" value="ECO:0007669"/>
    <property type="project" value="UniProtKB-KW"/>
</dbReference>
<dbReference type="PANTHER" id="PTHR46783:SF2">
    <property type="entry name" value="CYTOGLOBIN"/>
    <property type="match status" value="1"/>
</dbReference>
<reference evidence="21" key="1">
    <citation type="submission" date="2019-08" db="EMBL/GenBank/DDBJ databases">
        <title>Three high-quality genomes provides insights into domestication of ducks.</title>
        <authorList>
            <person name="Hou Z.C."/>
            <person name="Zhu F."/>
            <person name="Yin Z.T."/>
            <person name="Zhang F."/>
        </authorList>
    </citation>
    <scope>NUCLEOTIDE SEQUENCE [LARGE SCALE GENOMIC DNA]</scope>
</reference>
<keyword evidence="18" id="KW-0561">Oxygen transport</keyword>
<evidence type="ECO:0000256" key="3">
    <source>
        <dbReference type="ARBA" id="ARBA00008705"/>
    </source>
</evidence>
<dbReference type="GO" id="GO:0019825">
    <property type="term" value="F:oxygen binding"/>
    <property type="evidence" value="ECO:0007669"/>
    <property type="project" value="InterPro"/>
</dbReference>
<evidence type="ECO:0000256" key="16">
    <source>
        <dbReference type="ARBA" id="ARBA00048118"/>
    </source>
</evidence>
<dbReference type="GO" id="GO:0005506">
    <property type="term" value="F:iron ion binding"/>
    <property type="evidence" value="ECO:0007669"/>
    <property type="project" value="InterPro"/>
</dbReference>
<dbReference type="CDD" id="cd08924">
    <property type="entry name" value="Cygb"/>
    <property type="match status" value="1"/>
</dbReference>
<dbReference type="InterPro" id="IPR000971">
    <property type="entry name" value="Globin"/>
</dbReference>
<evidence type="ECO:0000256" key="1">
    <source>
        <dbReference type="ARBA" id="ARBA00004123"/>
    </source>
</evidence>
<evidence type="ECO:0000313" key="22">
    <source>
        <dbReference type="Proteomes" id="UP000694400"/>
    </source>
</evidence>
<evidence type="ECO:0000256" key="13">
    <source>
        <dbReference type="ARBA" id="ARBA00044562"/>
    </source>
</evidence>
<comment type="catalytic activity">
    <reaction evidence="11">
        <text>Fe(II)-heme b-[protein] + nitric oxide + O2 = Fe(III)-heme b-[protein] + nitrate</text>
        <dbReference type="Rhea" id="RHEA:78091"/>
        <dbReference type="Rhea" id="RHEA-COMP:18975"/>
        <dbReference type="Rhea" id="RHEA-COMP:18976"/>
        <dbReference type="ChEBI" id="CHEBI:15379"/>
        <dbReference type="ChEBI" id="CHEBI:16480"/>
        <dbReference type="ChEBI" id="CHEBI:17632"/>
        <dbReference type="ChEBI" id="CHEBI:55376"/>
        <dbReference type="ChEBI" id="CHEBI:60344"/>
    </reaction>
    <physiologicalReaction direction="left-to-right" evidence="11">
        <dbReference type="Rhea" id="RHEA:78092"/>
    </physiologicalReaction>
</comment>
<feature type="compositionally biased region" description="Basic and acidic residues" evidence="19">
    <location>
        <begin position="20"/>
        <end position="34"/>
    </location>
</feature>
<evidence type="ECO:0000259" key="20">
    <source>
        <dbReference type="PROSITE" id="PS01033"/>
    </source>
</evidence>
<reference evidence="21" key="2">
    <citation type="submission" date="2025-08" db="UniProtKB">
        <authorList>
            <consortium name="Ensembl"/>
        </authorList>
    </citation>
    <scope>IDENTIFICATION</scope>
</reference>
<dbReference type="GO" id="GO:0004784">
    <property type="term" value="F:superoxide dismutase activity"/>
    <property type="evidence" value="ECO:0007669"/>
    <property type="project" value="UniProtKB-EC"/>
</dbReference>
<evidence type="ECO:0000313" key="21">
    <source>
        <dbReference type="Ensembl" id="ENSAPLP00020012796.1"/>
    </source>
</evidence>
<feature type="compositionally biased region" description="Basic residues" evidence="19">
    <location>
        <begin position="117"/>
        <end position="130"/>
    </location>
</feature>
<dbReference type="GO" id="GO:0020037">
    <property type="term" value="F:heme binding"/>
    <property type="evidence" value="ECO:0007669"/>
    <property type="project" value="InterPro"/>
</dbReference>
<comment type="similarity">
    <text evidence="3 18">Belongs to the globin family.</text>
</comment>
<evidence type="ECO:0000256" key="17">
    <source>
        <dbReference type="ARBA" id="ARBA00049899"/>
    </source>
</evidence>
<evidence type="ECO:0000256" key="2">
    <source>
        <dbReference type="ARBA" id="ARBA00004496"/>
    </source>
</evidence>
<dbReference type="SUPFAM" id="SSF46458">
    <property type="entry name" value="Globin-like"/>
    <property type="match status" value="1"/>
</dbReference>
<keyword evidence="18" id="KW-0813">Transport</keyword>
<name>A0A8B9SYD4_ANAPL</name>
<feature type="region of interest" description="Disordered" evidence="19">
    <location>
        <begin position="1"/>
        <end position="35"/>
    </location>
</feature>
<evidence type="ECO:0000256" key="8">
    <source>
        <dbReference type="ARBA" id="ARBA00023002"/>
    </source>
</evidence>
<reference evidence="21" key="3">
    <citation type="submission" date="2025-09" db="UniProtKB">
        <authorList>
            <consortium name="Ensembl"/>
        </authorList>
    </citation>
    <scope>IDENTIFICATION</scope>
</reference>
<dbReference type="AlphaFoldDB" id="A0A8B9SYD4"/>
<evidence type="ECO:0000256" key="14">
    <source>
        <dbReference type="ARBA" id="ARBA00044569"/>
    </source>
</evidence>
<comment type="catalytic activity">
    <reaction evidence="17">
        <text>H2O2 + AH2 = A + 2 H2O</text>
        <dbReference type="Rhea" id="RHEA:30275"/>
        <dbReference type="ChEBI" id="CHEBI:13193"/>
        <dbReference type="ChEBI" id="CHEBI:15377"/>
        <dbReference type="ChEBI" id="CHEBI:16240"/>
        <dbReference type="ChEBI" id="CHEBI:17499"/>
    </reaction>
    <physiologicalReaction direction="left-to-right" evidence="17">
        <dbReference type="Rhea" id="RHEA:30276"/>
    </physiologicalReaction>
</comment>
<keyword evidence="6 18" id="KW-0349">Heme</keyword>
<dbReference type="InterPro" id="IPR009050">
    <property type="entry name" value="Globin-like_sf"/>
</dbReference>